<dbReference type="PANTHER" id="PTHR11618">
    <property type="entry name" value="TRANSCRIPTION INITIATION FACTOR IIB-RELATED"/>
    <property type="match status" value="1"/>
</dbReference>
<evidence type="ECO:0000256" key="2">
    <source>
        <dbReference type="ARBA" id="ARBA00010857"/>
    </source>
</evidence>
<dbReference type="OrthoDB" id="25790at2759"/>
<gene>
    <name evidence="14" type="ORF">BpHYR1_026178</name>
</gene>
<accession>A0A3M7T8H7</accession>
<evidence type="ECO:0000256" key="8">
    <source>
        <dbReference type="ARBA" id="ARBA00023015"/>
    </source>
</evidence>
<dbReference type="GO" id="GO:0016251">
    <property type="term" value="F:RNA polymerase II general transcription initiation factor activity"/>
    <property type="evidence" value="ECO:0007669"/>
    <property type="project" value="TreeGrafter"/>
</dbReference>
<comment type="caution">
    <text evidence="14">The sequence shown here is derived from an EMBL/GenBank/DDBJ whole genome shotgun (WGS) entry which is preliminary data.</text>
</comment>
<dbReference type="FunFam" id="1.10.472.170:FF:000001">
    <property type="entry name" value="Transcription initiation factor IIB"/>
    <property type="match status" value="1"/>
</dbReference>
<dbReference type="PROSITE" id="PS51134">
    <property type="entry name" value="ZF_TFIIB"/>
    <property type="match status" value="1"/>
</dbReference>
<evidence type="ECO:0000256" key="4">
    <source>
        <dbReference type="ARBA" id="ARBA00022723"/>
    </source>
</evidence>
<evidence type="ECO:0000313" key="14">
    <source>
        <dbReference type="EMBL" id="RNA44374.1"/>
    </source>
</evidence>
<proteinExistence type="inferred from homology"/>
<organism evidence="14 15">
    <name type="scientific">Brachionus plicatilis</name>
    <name type="common">Marine rotifer</name>
    <name type="synonym">Brachionus muelleri</name>
    <dbReference type="NCBI Taxonomy" id="10195"/>
    <lineage>
        <taxon>Eukaryota</taxon>
        <taxon>Metazoa</taxon>
        <taxon>Spiralia</taxon>
        <taxon>Gnathifera</taxon>
        <taxon>Rotifera</taxon>
        <taxon>Eurotatoria</taxon>
        <taxon>Monogononta</taxon>
        <taxon>Pseudotrocha</taxon>
        <taxon>Ploima</taxon>
        <taxon>Brachionidae</taxon>
        <taxon>Brachionus</taxon>
    </lineage>
</organism>
<dbReference type="PRINTS" id="PR00685">
    <property type="entry name" value="TIFACTORIIB"/>
</dbReference>
<evidence type="ECO:0000256" key="3">
    <source>
        <dbReference type="ARBA" id="ARBA00013932"/>
    </source>
</evidence>
<keyword evidence="4" id="KW-0479">Metal-binding</keyword>
<dbReference type="EMBL" id="REGN01000113">
    <property type="protein sequence ID" value="RNA44374.1"/>
    <property type="molecule type" value="Genomic_DNA"/>
</dbReference>
<dbReference type="GO" id="GO:0017025">
    <property type="term" value="F:TBP-class protein binding"/>
    <property type="evidence" value="ECO:0007669"/>
    <property type="project" value="InterPro"/>
</dbReference>
<evidence type="ECO:0000256" key="9">
    <source>
        <dbReference type="ARBA" id="ARBA00023163"/>
    </source>
</evidence>
<keyword evidence="14" id="KW-0396">Initiation factor</keyword>
<feature type="domain" description="TFIIB-type" evidence="13">
    <location>
        <begin position="7"/>
        <end position="38"/>
    </location>
</feature>
<dbReference type="FunFam" id="1.10.472.10:FF:000019">
    <property type="entry name" value="transcription initiation factor IIB"/>
    <property type="match status" value="1"/>
</dbReference>
<keyword evidence="9" id="KW-0804">Transcription</keyword>
<dbReference type="GO" id="GO:0070897">
    <property type="term" value="P:transcription preinitiation complex assembly"/>
    <property type="evidence" value="ECO:0007669"/>
    <property type="project" value="InterPro"/>
</dbReference>
<dbReference type="Pfam" id="PF08271">
    <property type="entry name" value="Zn_Ribbon_TF"/>
    <property type="match status" value="1"/>
</dbReference>
<keyword evidence="7" id="KW-0862">Zinc</keyword>
<dbReference type="InterPro" id="IPR000812">
    <property type="entry name" value="TFIIB"/>
</dbReference>
<keyword evidence="14" id="KW-0648">Protein biosynthesis</keyword>
<dbReference type="Proteomes" id="UP000276133">
    <property type="component" value="Unassembled WGS sequence"/>
</dbReference>
<keyword evidence="15" id="KW-1185">Reference proteome</keyword>
<comment type="subcellular location">
    <subcellularLocation>
        <location evidence="1">Nucleus</location>
    </subcellularLocation>
</comment>
<keyword evidence="5" id="KW-0677">Repeat</keyword>
<dbReference type="SMART" id="SM00385">
    <property type="entry name" value="CYCLIN"/>
    <property type="match status" value="2"/>
</dbReference>
<reference evidence="14 15" key="1">
    <citation type="journal article" date="2018" name="Sci. Rep.">
        <title>Genomic signatures of local adaptation to the degree of environmental predictability in rotifers.</title>
        <authorList>
            <person name="Franch-Gras L."/>
            <person name="Hahn C."/>
            <person name="Garcia-Roger E.M."/>
            <person name="Carmona M.J."/>
            <person name="Serra M."/>
            <person name="Gomez A."/>
        </authorList>
    </citation>
    <scope>NUCLEOTIDE SEQUENCE [LARGE SCALE GENOMIC DNA]</scope>
    <source>
        <strain evidence="14">HYR1</strain>
    </source>
</reference>
<keyword evidence="10" id="KW-0539">Nucleus</keyword>
<evidence type="ECO:0000313" key="15">
    <source>
        <dbReference type="Proteomes" id="UP000276133"/>
    </source>
</evidence>
<name>A0A3M7T8H7_BRAPC</name>
<comment type="similarity">
    <text evidence="2">Belongs to the TFIIB family.</text>
</comment>
<evidence type="ECO:0000256" key="5">
    <source>
        <dbReference type="ARBA" id="ARBA00022737"/>
    </source>
</evidence>
<evidence type="ECO:0000256" key="10">
    <source>
        <dbReference type="ARBA" id="ARBA00023242"/>
    </source>
</evidence>
<dbReference type="STRING" id="10195.A0A3M7T8H7"/>
<dbReference type="CDD" id="cd20551">
    <property type="entry name" value="CYCLIN_TFIIB_rpt1"/>
    <property type="match status" value="1"/>
</dbReference>
<evidence type="ECO:0000256" key="7">
    <source>
        <dbReference type="ARBA" id="ARBA00022833"/>
    </source>
</evidence>
<dbReference type="Pfam" id="PF00382">
    <property type="entry name" value="TFIIB"/>
    <property type="match status" value="2"/>
</dbReference>
<dbReference type="GO" id="GO:0006367">
    <property type="term" value="P:transcription initiation at RNA polymerase II promoter"/>
    <property type="evidence" value="ECO:0007669"/>
    <property type="project" value="TreeGrafter"/>
</dbReference>
<dbReference type="PANTHER" id="PTHR11618:SF13">
    <property type="entry name" value="TRANSCRIPTION INITIATION FACTOR IIB"/>
    <property type="match status" value="1"/>
</dbReference>
<dbReference type="InterPro" id="IPR013137">
    <property type="entry name" value="Znf_TFIIB"/>
</dbReference>
<evidence type="ECO:0000256" key="11">
    <source>
        <dbReference type="ARBA" id="ARBA00031706"/>
    </source>
</evidence>
<dbReference type="Gene3D" id="2.20.25.10">
    <property type="match status" value="1"/>
</dbReference>
<dbReference type="GO" id="GO:0005634">
    <property type="term" value="C:nucleus"/>
    <property type="evidence" value="ECO:0007669"/>
    <property type="project" value="UniProtKB-SubCell"/>
</dbReference>
<dbReference type="AlphaFoldDB" id="A0A3M7T8H7"/>
<keyword evidence="6 12" id="KW-0863">Zinc-finger</keyword>
<evidence type="ECO:0000256" key="1">
    <source>
        <dbReference type="ARBA" id="ARBA00004123"/>
    </source>
</evidence>
<dbReference type="Gene3D" id="1.10.472.10">
    <property type="entry name" value="Cyclin-like"/>
    <property type="match status" value="2"/>
</dbReference>
<dbReference type="GO" id="GO:0008270">
    <property type="term" value="F:zinc ion binding"/>
    <property type="evidence" value="ECO:0007669"/>
    <property type="project" value="UniProtKB-KW"/>
</dbReference>
<protein>
    <recommendedName>
        <fullName evidence="3">Transcription initiation factor IIB</fullName>
    </recommendedName>
    <alternativeName>
        <fullName evidence="11">General transcription factor TFIIB</fullName>
    </alternativeName>
</protein>
<dbReference type="InterPro" id="IPR023486">
    <property type="entry name" value="TFIIB_CS"/>
</dbReference>
<sequence length="308" mass="33998">MSRSYGNILKCESHPYAPLIEDHRAGDMVCTECGLVVGDRIIDVSSEWRTFANSEKESTDMCRVGAAMDPNNEGDLSTSIGRATGSAGFDENGKPIYRTKNVESSADKARRMATREIMEMAERLSVDKSIVNTAQYIYSNVQKNKLIKGRSNNAIIAACMYIACNNESVPRTFKEICAVSNSSKKDIGRCFKMIKKEVETNYTSTTPVDLVTRFCSKLNLPRPVFKLAEEIVKKATNIESINGRSPTSVASAAIYIAAEVTSNSRSFEDISKICGAAVTTIKQIYKTMQNNVTMLLPQEYRNALKASN</sequence>
<dbReference type="SUPFAM" id="SSF47954">
    <property type="entry name" value="Cyclin-like"/>
    <property type="match status" value="2"/>
</dbReference>
<dbReference type="GO" id="GO:0003743">
    <property type="term" value="F:translation initiation factor activity"/>
    <property type="evidence" value="ECO:0007669"/>
    <property type="project" value="UniProtKB-KW"/>
</dbReference>
<dbReference type="InterPro" id="IPR013763">
    <property type="entry name" value="Cyclin-like_dom"/>
</dbReference>
<dbReference type="PROSITE" id="PS00782">
    <property type="entry name" value="TFIIB"/>
    <property type="match status" value="2"/>
</dbReference>
<evidence type="ECO:0000256" key="12">
    <source>
        <dbReference type="PROSITE-ProRule" id="PRU00469"/>
    </source>
</evidence>
<keyword evidence="8" id="KW-0805">Transcription regulation</keyword>
<evidence type="ECO:0000259" key="13">
    <source>
        <dbReference type="PROSITE" id="PS51134"/>
    </source>
</evidence>
<dbReference type="GO" id="GO:0097550">
    <property type="term" value="C:transcription preinitiation complex"/>
    <property type="evidence" value="ECO:0007669"/>
    <property type="project" value="TreeGrafter"/>
</dbReference>
<evidence type="ECO:0000256" key="6">
    <source>
        <dbReference type="ARBA" id="ARBA00022771"/>
    </source>
</evidence>
<dbReference type="InterPro" id="IPR036915">
    <property type="entry name" value="Cyclin-like_sf"/>
</dbReference>
<dbReference type="InterPro" id="IPR013150">
    <property type="entry name" value="TFIIB_cyclin"/>
</dbReference>
<dbReference type="SUPFAM" id="SSF57783">
    <property type="entry name" value="Zinc beta-ribbon"/>
    <property type="match status" value="1"/>
</dbReference>